<dbReference type="Gene3D" id="2.60.120.620">
    <property type="entry name" value="q2cbj1_9rhob like domain"/>
    <property type="match status" value="1"/>
</dbReference>
<dbReference type="InParanoid" id="A0A1J7IJX2"/>
<accession>A0A1J7IJX2</accession>
<dbReference type="AlphaFoldDB" id="A0A1J7IJX2"/>
<name>A0A1J7IJX2_9PEZI</name>
<protein>
    <recommendedName>
        <fullName evidence="3">Fe2OG dioxygenase domain-containing protein</fullName>
    </recommendedName>
</protein>
<dbReference type="STRING" id="1408157.A0A1J7IJX2"/>
<evidence type="ECO:0000313" key="1">
    <source>
        <dbReference type="EMBL" id="OIW27693.1"/>
    </source>
</evidence>
<dbReference type="OrthoDB" id="27483at2759"/>
<sequence>MDDTPSLRIARFDNAVKGCRIRNYVYAFGRIPLSTSAPVAGQGQPSCPPPAISWTLPAVPGCPTKHITFDGSPASRFGETSLDELVSDCDPSSYGGNPLSLDQIGQEWIDARVRHGREMKLKPRYLSTTFNVHAHGIIAAVLANLAPACCTEDLGISIELSGLHIYSGPRGLSPPGFFKPHVDTPQGRTHFASLVVVLPTRFEGGDMRITHNKRDYPPYQTHDVISANGPCIKWVAYYSDCQTELLPVLVGHRVSLEYRLYIRQESQDRPALDLTLPRLGDLQRYEVLTRAEEMLFCSSFMPNGGILGFYCAHLYPTPVAAHGGPLEVRQEDSQHILKGSDATLYVTFRKLKCFVHVVSPDDSGAVAAATRYATLEDLTGALLAEHPDAQAVVQSRELWRYQQPLIRVPSRAFQLVKWFHPPDDSFSWTRNTVSDSRSNGVSDGGNGKTLWRYGTRALLVVIPTWVSRNVSIEDVREEVRSKGLDPHF</sequence>
<evidence type="ECO:0008006" key="3">
    <source>
        <dbReference type="Google" id="ProtNLM"/>
    </source>
</evidence>
<organism evidence="1 2">
    <name type="scientific">Coniochaeta ligniaria NRRL 30616</name>
    <dbReference type="NCBI Taxonomy" id="1408157"/>
    <lineage>
        <taxon>Eukaryota</taxon>
        <taxon>Fungi</taxon>
        <taxon>Dikarya</taxon>
        <taxon>Ascomycota</taxon>
        <taxon>Pezizomycotina</taxon>
        <taxon>Sordariomycetes</taxon>
        <taxon>Sordariomycetidae</taxon>
        <taxon>Coniochaetales</taxon>
        <taxon>Coniochaetaceae</taxon>
        <taxon>Coniochaeta</taxon>
    </lineage>
</organism>
<proteinExistence type="predicted"/>
<dbReference type="PANTHER" id="PTHR33099:SF7">
    <property type="entry name" value="MYND-TYPE DOMAIN-CONTAINING PROTEIN"/>
    <property type="match status" value="1"/>
</dbReference>
<reference evidence="1 2" key="1">
    <citation type="submission" date="2016-10" db="EMBL/GenBank/DDBJ databases">
        <title>Draft genome sequence of Coniochaeta ligniaria NRRL30616, a lignocellulolytic fungus for bioabatement of inhibitors in plant biomass hydrolysates.</title>
        <authorList>
            <consortium name="DOE Joint Genome Institute"/>
            <person name="Jimenez D.J."/>
            <person name="Hector R.E."/>
            <person name="Riley R."/>
            <person name="Sun H."/>
            <person name="Grigoriev I.V."/>
            <person name="Van Elsas J.D."/>
            <person name="Nichols N.N."/>
        </authorList>
    </citation>
    <scope>NUCLEOTIDE SEQUENCE [LARGE SCALE GENOMIC DNA]</scope>
    <source>
        <strain evidence="1 2">NRRL 30616</strain>
    </source>
</reference>
<evidence type="ECO:0000313" key="2">
    <source>
        <dbReference type="Proteomes" id="UP000182658"/>
    </source>
</evidence>
<dbReference type="EMBL" id="KV875099">
    <property type="protein sequence ID" value="OIW27693.1"/>
    <property type="molecule type" value="Genomic_DNA"/>
</dbReference>
<dbReference type="PANTHER" id="PTHR33099">
    <property type="entry name" value="FE2OG DIOXYGENASE DOMAIN-CONTAINING PROTEIN"/>
    <property type="match status" value="1"/>
</dbReference>
<dbReference type="Proteomes" id="UP000182658">
    <property type="component" value="Unassembled WGS sequence"/>
</dbReference>
<gene>
    <name evidence="1" type="ORF">CONLIGDRAFT_705590</name>
</gene>
<keyword evidence="2" id="KW-1185">Reference proteome</keyword>